<comment type="caution">
    <text evidence="1">The sequence shown here is derived from an EMBL/GenBank/DDBJ whole genome shotgun (WGS) entry which is preliminary data.</text>
</comment>
<dbReference type="Proteomes" id="UP001194580">
    <property type="component" value="Unassembled WGS sequence"/>
</dbReference>
<proteinExistence type="predicted"/>
<gene>
    <name evidence="1" type="ORF">BGZ95_007727</name>
</gene>
<dbReference type="AlphaFoldDB" id="A0AAD4H067"/>
<accession>A0AAD4H067</accession>
<organism evidence="1 2">
    <name type="scientific">Linnemannia exigua</name>
    <dbReference type="NCBI Taxonomy" id="604196"/>
    <lineage>
        <taxon>Eukaryota</taxon>
        <taxon>Fungi</taxon>
        <taxon>Fungi incertae sedis</taxon>
        <taxon>Mucoromycota</taxon>
        <taxon>Mortierellomycotina</taxon>
        <taxon>Mortierellomycetes</taxon>
        <taxon>Mortierellales</taxon>
        <taxon>Mortierellaceae</taxon>
        <taxon>Linnemannia</taxon>
    </lineage>
</organism>
<name>A0AAD4H067_9FUNG</name>
<keyword evidence="2" id="KW-1185">Reference proteome</keyword>
<sequence length="168" mass="18137">MAMLEVVSGVLGDRDDSLALVKADPAKAWFTAGQLQFGVDTAWDPRTQLLSAPPQDPAISRKYDSVANDSYLMKSFSGRIESIVKALARADLVTEGFPSTCPFSVTAHVIKNDLLNPATRLESLPLFLGVGSGGQCVTVWPRTALCFQLLSAYLNISITVFSSTEKPR</sequence>
<reference evidence="1" key="1">
    <citation type="journal article" date="2020" name="Fungal Divers.">
        <title>Resolving the Mortierellaceae phylogeny through synthesis of multi-gene phylogenetics and phylogenomics.</title>
        <authorList>
            <person name="Vandepol N."/>
            <person name="Liber J."/>
            <person name="Desiro A."/>
            <person name="Na H."/>
            <person name="Kennedy M."/>
            <person name="Barry K."/>
            <person name="Grigoriev I.V."/>
            <person name="Miller A.N."/>
            <person name="O'Donnell K."/>
            <person name="Stajich J.E."/>
            <person name="Bonito G."/>
        </authorList>
    </citation>
    <scope>NUCLEOTIDE SEQUENCE</scope>
    <source>
        <strain evidence="1">NRRL 28262</strain>
    </source>
</reference>
<evidence type="ECO:0000313" key="2">
    <source>
        <dbReference type="Proteomes" id="UP001194580"/>
    </source>
</evidence>
<dbReference type="EMBL" id="JAAAIL010003851">
    <property type="protein sequence ID" value="KAG0249039.1"/>
    <property type="molecule type" value="Genomic_DNA"/>
</dbReference>
<evidence type="ECO:0000313" key="1">
    <source>
        <dbReference type="EMBL" id="KAG0249039.1"/>
    </source>
</evidence>
<protein>
    <submittedName>
        <fullName evidence="1">Uncharacterized protein</fullName>
    </submittedName>
</protein>
<feature type="non-terminal residue" evidence="1">
    <location>
        <position position="168"/>
    </location>
</feature>